<keyword evidence="3" id="KW-0805">Transcription regulation</keyword>
<comment type="function">
    <text evidence="6">Repressor of the lactose catabolism operon. Galactose-6-phosphate is the inducer.</text>
</comment>
<dbReference type="InterPro" id="IPR036390">
    <property type="entry name" value="WH_DNA-bd_sf"/>
</dbReference>
<keyword evidence="4" id="KW-0238">DNA-binding</keyword>
<organism evidence="8 9">
    <name type="scientific">Actinacidiphila acididurans</name>
    <dbReference type="NCBI Taxonomy" id="2784346"/>
    <lineage>
        <taxon>Bacteria</taxon>
        <taxon>Bacillati</taxon>
        <taxon>Actinomycetota</taxon>
        <taxon>Actinomycetes</taxon>
        <taxon>Kitasatosporales</taxon>
        <taxon>Streptomycetaceae</taxon>
        <taxon>Actinacidiphila</taxon>
    </lineage>
</organism>
<dbReference type="PANTHER" id="PTHR30363:SF4">
    <property type="entry name" value="GLYCEROL-3-PHOSPHATE REGULON REPRESSOR"/>
    <property type="match status" value="1"/>
</dbReference>
<evidence type="ECO:0000256" key="3">
    <source>
        <dbReference type="ARBA" id="ARBA00023015"/>
    </source>
</evidence>
<evidence type="ECO:0000256" key="1">
    <source>
        <dbReference type="ARBA" id="ARBA00021390"/>
    </source>
</evidence>
<evidence type="ECO:0000256" key="2">
    <source>
        <dbReference type="ARBA" id="ARBA00022491"/>
    </source>
</evidence>
<dbReference type="EMBL" id="JADKYB010000008">
    <property type="protein sequence ID" value="MBM9506145.1"/>
    <property type="molecule type" value="Genomic_DNA"/>
</dbReference>
<dbReference type="SUPFAM" id="SSF100950">
    <property type="entry name" value="NagB/RpiA/CoA transferase-like"/>
    <property type="match status" value="1"/>
</dbReference>
<sequence>MVPCEHHNEQVRCLKGARSHRLHVRFEGCFNRGMSNADRHALIAQTVRESGTATVQDLAELTGTSEMTIRRDLDALAAQGVLERVRGGARTLLLRGEEPPFALRAQDAVEAKARIAAEVASLIADGEAVLLDSGTTCLEVARLLHHRPVTVMALSLQAIHALSATPGSATLMVPGGRPRAAEGALTGPLTLASLAAVRFDTAVIGCCGLSAAEGLTAYDLDDAAVKKAAITSARRVILATDGSKLGRTAYAYVGPAALLHTVITDTAAPADELAALENAGTVVTTV</sequence>
<dbReference type="Pfam" id="PF08220">
    <property type="entry name" value="HTH_DeoR"/>
    <property type="match status" value="1"/>
</dbReference>
<dbReference type="InterPro" id="IPR036388">
    <property type="entry name" value="WH-like_DNA-bd_sf"/>
</dbReference>
<dbReference type="InterPro" id="IPR001034">
    <property type="entry name" value="DeoR_HTH"/>
</dbReference>
<dbReference type="InterPro" id="IPR014036">
    <property type="entry name" value="DeoR-like_C"/>
</dbReference>
<keyword evidence="9" id="KW-1185">Reference proteome</keyword>
<dbReference type="InterPro" id="IPR037171">
    <property type="entry name" value="NagB/RpiA_transferase-like"/>
</dbReference>
<evidence type="ECO:0000259" key="7">
    <source>
        <dbReference type="PROSITE" id="PS51000"/>
    </source>
</evidence>
<gene>
    <name evidence="8" type="ORF">ITX44_16615</name>
</gene>
<evidence type="ECO:0000256" key="4">
    <source>
        <dbReference type="ARBA" id="ARBA00023125"/>
    </source>
</evidence>
<feature type="domain" description="HTH deoR-type" evidence="7">
    <location>
        <begin position="36"/>
        <end position="91"/>
    </location>
</feature>
<evidence type="ECO:0000256" key="5">
    <source>
        <dbReference type="ARBA" id="ARBA00023163"/>
    </source>
</evidence>
<keyword evidence="2" id="KW-0678">Repressor</keyword>
<dbReference type="SMART" id="SM00420">
    <property type="entry name" value="HTH_DEOR"/>
    <property type="match status" value="1"/>
</dbReference>
<dbReference type="PRINTS" id="PR00037">
    <property type="entry name" value="HTHLACR"/>
</dbReference>
<dbReference type="SUPFAM" id="SSF46785">
    <property type="entry name" value="Winged helix' DNA-binding domain"/>
    <property type="match status" value="1"/>
</dbReference>
<comment type="caution">
    <text evidence="8">The sequence shown here is derived from an EMBL/GenBank/DDBJ whole genome shotgun (WGS) entry which is preliminary data.</text>
</comment>
<proteinExistence type="predicted"/>
<evidence type="ECO:0000313" key="8">
    <source>
        <dbReference type="EMBL" id="MBM9506145.1"/>
    </source>
</evidence>
<dbReference type="PROSITE" id="PS51000">
    <property type="entry name" value="HTH_DEOR_2"/>
    <property type="match status" value="1"/>
</dbReference>
<dbReference type="SMART" id="SM01134">
    <property type="entry name" value="DeoRC"/>
    <property type="match status" value="1"/>
</dbReference>
<evidence type="ECO:0000313" key="9">
    <source>
        <dbReference type="Proteomes" id="UP000749040"/>
    </source>
</evidence>
<reference evidence="8 9" key="1">
    <citation type="submission" date="2021-01" db="EMBL/GenBank/DDBJ databases">
        <title>Streptomyces acididurans sp. nov., isolated from a peat swamp forest soil.</title>
        <authorList>
            <person name="Chantavorakit T."/>
            <person name="Duangmal K."/>
        </authorList>
    </citation>
    <scope>NUCLEOTIDE SEQUENCE [LARGE SCALE GENOMIC DNA]</scope>
    <source>
        <strain evidence="8 9">KK5PA1</strain>
    </source>
</reference>
<evidence type="ECO:0000256" key="6">
    <source>
        <dbReference type="ARBA" id="ARBA00024937"/>
    </source>
</evidence>
<dbReference type="Pfam" id="PF00455">
    <property type="entry name" value="DeoRC"/>
    <property type="match status" value="1"/>
</dbReference>
<dbReference type="InterPro" id="IPR050313">
    <property type="entry name" value="Carb_Metab_HTH_regulators"/>
</dbReference>
<dbReference type="PROSITE" id="PS00894">
    <property type="entry name" value="HTH_DEOR_1"/>
    <property type="match status" value="1"/>
</dbReference>
<dbReference type="InterPro" id="IPR018356">
    <property type="entry name" value="Tscrpt_reg_HTH_DeoR_CS"/>
</dbReference>
<dbReference type="PANTHER" id="PTHR30363">
    <property type="entry name" value="HTH-TYPE TRANSCRIPTIONAL REGULATOR SRLR-RELATED"/>
    <property type="match status" value="1"/>
</dbReference>
<protein>
    <recommendedName>
        <fullName evidence="1">Lactose phosphotransferase system repressor</fullName>
    </recommendedName>
</protein>
<dbReference type="Gene3D" id="1.10.10.10">
    <property type="entry name" value="Winged helix-like DNA-binding domain superfamily/Winged helix DNA-binding domain"/>
    <property type="match status" value="1"/>
</dbReference>
<accession>A0ABS2TS30</accession>
<keyword evidence="5" id="KW-0804">Transcription</keyword>
<dbReference type="Proteomes" id="UP000749040">
    <property type="component" value="Unassembled WGS sequence"/>
</dbReference>
<name>A0ABS2TS30_9ACTN</name>